<proteinExistence type="predicted"/>
<dbReference type="RefSeq" id="WP_118919365.1">
    <property type="nucleotide sequence ID" value="NZ_QWEG01000002.1"/>
</dbReference>
<dbReference type="OrthoDB" id="2878395at2"/>
<reference evidence="1 2" key="1">
    <citation type="journal article" date="2017" name="Int. J. Syst. Evol. Microbiol.">
        <title>Bacillus notoginsengisoli sp. nov., a novel bacterium isolated from the rhizosphere of Panax notoginseng.</title>
        <authorList>
            <person name="Zhang M.Y."/>
            <person name="Cheng J."/>
            <person name="Cai Y."/>
            <person name="Zhang T.Y."/>
            <person name="Wu Y.Y."/>
            <person name="Manikprabhu D."/>
            <person name="Li W.J."/>
            <person name="Zhang Y.X."/>
        </authorList>
    </citation>
    <scope>NUCLEOTIDE SEQUENCE [LARGE SCALE GENOMIC DNA]</scope>
    <source>
        <strain evidence="1 2">JCM 30743</strain>
    </source>
</reference>
<dbReference type="AlphaFoldDB" id="A0A417YYR3"/>
<protein>
    <recommendedName>
        <fullName evidence="3">SCP2 domain-containing protein</fullName>
    </recommendedName>
</protein>
<sequence length="111" mass="12069">MIGQIERFVETVNEKTHISGLFKSSRPFFLHIAGIPIEIVGGNARLSPGSADARDSECSGTASITGEAEAIVQLLKGEKRLRDLLNQEAVEISASFRTILKLESVFLLAKK</sequence>
<evidence type="ECO:0000313" key="2">
    <source>
        <dbReference type="Proteomes" id="UP000284416"/>
    </source>
</evidence>
<organism evidence="1 2">
    <name type="scientific">Neobacillus notoginsengisoli</name>
    <dbReference type="NCBI Taxonomy" id="1578198"/>
    <lineage>
        <taxon>Bacteria</taxon>
        <taxon>Bacillati</taxon>
        <taxon>Bacillota</taxon>
        <taxon>Bacilli</taxon>
        <taxon>Bacillales</taxon>
        <taxon>Bacillaceae</taxon>
        <taxon>Neobacillus</taxon>
    </lineage>
</organism>
<name>A0A417YYR3_9BACI</name>
<dbReference type="Proteomes" id="UP000284416">
    <property type="component" value="Unassembled WGS sequence"/>
</dbReference>
<keyword evidence="2" id="KW-1185">Reference proteome</keyword>
<dbReference type="EMBL" id="QWEG01000002">
    <property type="protein sequence ID" value="RHW42670.1"/>
    <property type="molecule type" value="Genomic_DNA"/>
</dbReference>
<evidence type="ECO:0000313" key="1">
    <source>
        <dbReference type="EMBL" id="RHW42670.1"/>
    </source>
</evidence>
<comment type="caution">
    <text evidence="1">The sequence shown here is derived from an EMBL/GenBank/DDBJ whole genome shotgun (WGS) entry which is preliminary data.</text>
</comment>
<accession>A0A417YYR3</accession>
<gene>
    <name evidence="1" type="ORF">D1B31_03510</name>
</gene>
<evidence type="ECO:0008006" key="3">
    <source>
        <dbReference type="Google" id="ProtNLM"/>
    </source>
</evidence>